<dbReference type="EMBL" id="BRPK01000002">
    <property type="protein sequence ID" value="GLB34850.1"/>
    <property type="molecule type" value="Genomic_DNA"/>
</dbReference>
<protein>
    <submittedName>
        <fullName evidence="2">Uncharacterized protein</fullName>
    </submittedName>
</protein>
<evidence type="ECO:0000256" key="1">
    <source>
        <dbReference type="SAM" id="MobiDB-lite"/>
    </source>
</evidence>
<feature type="region of interest" description="Disordered" evidence="1">
    <location>
        <begin position="308"/>
        <end position="360"/>
    </location>
</feature>
<feature type="compositionally biased region" description="Polar residues" evidence="1">
    <location>
        <begin position="308"/>
        <end position="319"/>
    </location>
</feature>
<feature type="compositionally biased region" description="Low complexity" evidence="1">
    <location>
        <begin position="247"/>
        <end position="262"/>
    </location>
</feature>
<feature type="compositionally biased region" description="Polar residues" evidence="1">
    <location>
        <begin position="188"/>
        <end position="205"/>
    </location>
</feature>
<sequence length="360" mass="39487">MASQIRYYRTRHQQQRAFIDRLKHDLGELKKYTMHWCHPVLPPLQFGGHDPYPRRGYDVPVSERQDALNSNGKRPRTETHPYEYGHGQQATTSSPRSIITPLGPNRLTIPQGQPAPNLSSNNVEKSSNPSSRTDPPPLGAAVSQAQRRPASGFIDKYAYVPSATPQHRPQQLTHTQASPQIFKRTKPDQAQQQTRSQQVPQNQGYRSMPPPPTPARFKAAGAIVPSNSLTSQFAHRGQVQGTLRAQVGQQQQRTMVQSTQSMRQHSGNAHPPQGKIHDTAYPNASHPSGDLSTASNRFLATAQQFVPPSSAGQTLSMGNGPQRFVPSGSRAPSRSQRPDLAGGGQRMPFVSRGQGPGGHI</sequence>
<evidence type="ECO:0000313" key="3">
    <source>
        <dbReference type="Proteomes" id="UP001063166"/>
    </source>
</evidence>
<dbReference type="OrthoDB" id="2535391at2759"/>
<feature type="compositionally biased region" description="Polar residues" evidence="1">
    <location>
        <begin position="88"/>
        <end position="97"/>
    </location>
</feature>
<feature type="compositionally biased region" description="Polar residues" evidence="1">
    <location>
        <begin position="108"/>
        <end position="133"/>
    </location>
</feature>
<feature type="compositionally biased region" description="Basic and acidic residues" evidence="1">
    <location>
        <begin position="55"/>
        <end position="66"/>
    </location>
</feature>
<reference evidence="2" key="1">
    <citation type="submission" date="2022-07" db="EMBL/GenBank/DDBJ databases">
        <title>The genome of Lyophyllum shimeji provides insight into the initial evolution of ectomycorrhizal fungal genome.</title>
        <authorList>
            <person name="Kobayashi Y."/>
            <person name="Shibata T."/>
            <person name="Hirakawa H."/>
            <person name="Shigenobu S."/>
            <person name="Nishiyama T."/>
            <person name="Yamada A."/>
            <person name="Hasebe M."/>
            <person name="Kawaguchi M."/>
        </authorList>
    </citation>
    <scope>NUCLEOTIDE SEQUENCE</scope>
    <source>
        <strain evidence="2">AT787</strain>
    </source>
</reference>
<dbReference type="AlphaFoldDB" id="A0A9P3PF60"/>
<feature type="region of interest" description="Disordered" evidence="1">
    <location>
        <begin position="247"/>
        <end position="293"/>
    </location>
</feature>
<keyword evidence="3" id="KW-1185">Reference proteome</keyword>
<dbReference type="Proteomes" id="UP001063166">
    <property type="component" value="Unassembled WGS sequence"/>
</dbReference>
<feature type="region of interest" description="Disordered" evidence="1">
    <location>
        <begin position="55"/>
        <end position="148"/>
    </location>
</feature>
<name>A0A9P3PF60_LYOSH</name>
<organism evidence="2 3">
    <name type="scientific">Lyophyllum shimeji</name>
    <name type="common">Hon-shimeji</name>
    <name type="synonym">Tricholoma shimeji</name>
    <dbReference type="NCBI Taxonomy" id="47721"/>
    <lineage>
        <taxon>Eukaryota</taxon>
        <taxon>Fungi</taxon>
        <taxon>Dikarya</taxon>
        <taxon>Basidiomycota</taxon>
        <taxon>Agaricomycotina</taxon>
        <taxon>Agaricomycetes</taxon>
        <taxon>Agaricomycetidae</taxon>
        <taxon>Agaricales</taxon>
        <taxon>Tricholomatineae</taxon>
        <taxon>Lyophyllaceae</taxon>
        <taxon>Lyophyllum</taxon>
    </lineage>
</organism>
<comment type="caution">
    <text evidence="2">The sequence shown here is derived from an EMBL/GenBank/DDBJ whole genome shotgun (WGS) entry which is preliminary data.</text>
</comment>
<evidence type="ECO:0000313" key="2">
    <source>
        <dbReference type="EMBL" id="GLB34850.1"/>
    </source>
</evidence>
<gene>
    <name evidence="2" type="ORF">LshimejAT787_0204150</name>
</gene>
<accession>A0A9P3PF60</accession>
<feature type="region of interest" description="Disordered" evidence="1">
    <location>
        <begin position="182"/>
        <end position="213"/>
    </location>
</feature>
<proteinExistence type="predicted"/>